<protein>
    <recommendedName>
        <fullName evidence="5">Mannose-1-phosphate guanylyltransferase</fullName>
    </recommendedName>
</protein>
<evidence type="ECO:0000313" key="3">
    <source>
        <dbReference type="EMBL" id="QRF50395.1"/>
    </source>
</evidence>
<dbReference type="Pfam" id="PF22640">
    <property type="entry name" value="ManC_GMP_beta-helix"/>
    <property type="match status" value="1"/>
</dbReference>
<dbReference type="Proteomes" id="UP000596351">
    <property type="component" value="Chromosome"/>
</dbReference>
<dbReference type="InterPro" id="IPR029044">
    <property type="entry name" value="Nucleotide-diphossugar_trans"/>
</dbReference>
<dbReference type="InterPro" id="IPR011051">
    <property type="entry name" value="RmlC_Cupin_sf"/>
</dbReference>
<reference evidence="3 4" key="1">
    <citation type="submission" date="2018-09" db="EMBL/GenBank/DDBJ databases">
        <title>Rhizobium sp. MAE2-X.</title>
        <authorList>
            <person name="Lee Y."/>
            <person name="Jeon C.O."/>
        </authorList>
    </citation>
    <scope>NUCLEOTIDE SEQUENCE [LARGE SCALE GENOMIC DNA]</scope>
    <source>
        <strain evidence="3 4">MAE2-X</strain>
    </source>
</reference>
<dbReference type="EMBL" id="CP032405">
    <property type="protein sequence ID" value="QRF50395.1"/>
    <property type="molecule type" value="Genomic_DNA"/>
</dbReference>
<feature type="domain" description="MannoseP isomerase/GMP-like beta-helix" evidence="2">
    <location>
        <begin position="294"/>
        <end position="348"/>
    </location>
</feature>
<dbReference type="PANTHER" id="PTHR46390">
    <property type="entry name" value="MANNOSE-1-PHOSPHATE GUANYLYLTRANSFERASE"/>
    <property type="match status" value="1"/>
</dbReference>
<evidence type="ECO:0000259" key="2">
    <source>
        <dbReference type="Pfam" id="PF22640"/>
    </source>
</evidence>
<proteinExistence type="predicted"/>
<dbReference type="InterPro" id="IPR014710">
    <property type="entry name" value="RmlC-like_jellyroll"/>
</dbReference>
<evidence type="ECO:0008006" key="5">
    <source>
        <dbReference type="Google" id="ProtNLM"/>
    </source>
</evidence>
<name>A0ABX7ES45_9HYPH</name>
<keyword evidence="4" id="KW-1185">Reference proteome</keyword>
<dbReference type="Gene3D" id="2.60.120.10">
    <property type="entry name" value="Jelly Rolls"/>
    <property type="match status" value="1"/>
</dbReference>
<dbReference type="SUPFAM" id="SSF51182">
    <property type="entry name" value="RmlC-like cupins"/>
    <property type="match status" value="1"/>
</dbReference>
<dbReference type="RefSeq" id="WP_203017894.1">
    <property type="nucleotide sequence ID" value="NZ_CP032405.1"/>
</dbReference>
<feature type="domain" description="Nucleotidyl transferase" evidence="1">
    <location>
        <begin position="6"/>
        <end position="286"/>
    </location>
</feature>
<accession>A0ABX7ES45</accession>
<sequence length="471" mass="50850">MQDVHPLILCGGIGTRLWPLSRTEHPKQFQRIDGNSETTFFHATVERHRAPGFADPIVAVSSAHVATVLRQLSDLKCPARVLAEPISRNTGPAVLAAALTLAKTDPASLICVIPSDHIVKGDLPANVLAARRAAEQGHIVLFGVPPEYPETGYGYIVDGGALEDLTCARKVSSFIEKPPVEVATALIDAGGAYWASGLSLFRADVLIEEFKRLDPTTFEAVKNALDHGFETEHAFYLNAEALQPAANLPTESIVFEHSPRTVIAPLLVAWSDVGAWNALHHIAEKDDDGNVLSGDVISIDTRNSYVRASSKLVAVVGMDDVVVVDTDDALLITTRDQAQQVKQIVKKLESIKRRELAQHMRNQMAWGEVRRVQSGPGYELRMMTLRPGTMLPIAEDASSHRMVTVTTGSGLLKTGAVTRPLRMGDNFEVPAGEAASIYCGPETEMQLVEVVCEVAVAASVDAVATLQLVHS</sequence>
<gene>
    <name evidence="3" type="ORF">D4A92_02500</name>
</gene>
<dbReference type="Pfam" id="PF00483">
    <property type="entry name" value="NTP_transferase"/>
    <property type="match status" value="1"/>
</dbReference>
<dbReference type="InterPro" id="IPR005835">
    <property type="entry name" value="NTP_transferase_dom"/>
</dbReference>
<dbReference type="PANTHER" id="PTHR46390:SF1">
    <property type="entry name" value="MANNOSE-1-PHOSPHATE GUANYLYLTRANSFERASE"/>
    <property type="match status" value="1"/>
</dbReference>
<dbReference type="InterPro" id="IPR054566">
    <property type="entry name" value="ManC/GMP-like_b-helix"/>
</dbReference>
<organism evidence="3 4">
    <name type="scientific">Rhizobium rosettiformans</name>
    <dbReference type="NCBI Taxonomy" id="1368430"/>
    <lineage>
        <taxon>Bacteria</taxon>
        <taxon>Pseudomonadati</taxon>
        <taxon>Pseudomonadota</taxon>
        <taxon>Alphaproteobacteria</taxon>
        <taxon>Hyphomicrobiales</taxon>
        <taxon>Rhizobiaceae</taxon>
        <taxon>Rhizobium/Agrobacterium group</taxon>
        <taxon>Rhizobium</taxon>
    </lineage>
</organism>
<dbReference type="Gene3D" id="3.90.550.10">
    <property type="entry name" value="Spore Coat Polysaccharide Biosynthesis Protein SpsA, Chain A"/>
    <property type="match status" value="1"/>
</dbReference>
<dbReference type="SUPFAM" id="SSF53448">
    <property type="entry name" value="Nucleotide-diphospho-sugar transferases"/>
    <property type="match status" value="1"/>
</dbReference>
<evidence type="ECO:0000313" key="4">
    <source>
        <dbReference type="Proteomes" id="UP000596351"/>
    </source>
</evidence>
<evidence type="ECO:0000259" key="1">
    <source>
        <dbReference type="Pfam" id="PF00483"/>
    </source>
</evidence>
<dbReference type="InterPro" id="IPR051161">
    <property type="entry name" value="Mannose-6P_isomerase_type2"/>
</dbReference>